<feature type="compositionally biased region" description="Basic and acidic residues" evidence="1">
    <location>
        <begin position="15"/>
        <end position="29"/>
    </location>
</feature>
<accession>A0ABU8L049</accession>
<name>A0ABU8L049_9HYPH</name>
<reference evidence="2 3" key="1">
    <citation type="submission" date="2022-12" db="EMBL/GenBank/DDBJ databases">
        <authorList>
            <person name="Muema E."/>
        </authorList>
    </citation>
    <scope>NUCLEOTIDE SEQUENCE [LARGE SCALE GENOMIC DNA]</scope>
    <source>
        <strain evidence="3">1326</strain>
    </source>
</reference>
<organism evidence="2 3">
    <name type="scientific">Mesorhizobium salmacidum</name>
    <dbReference type="NCBI Taxonomy" id="3015171"/>
    <lineage>
        <taxon>Bacteria</taxon>
        <taxon>Pseudomonadati</taxon>
        <taxon>Pseudomonadota</taxon>
        <taxon>Alphaproteobacteria</taxon>
        <taxon>Hyphomicrobiales</taxon>
        <taxon>Phyllobacteriaceae</taxon>
        <taxon>Mesorhizobium</taxon>
    </lineage>
</organism>
<feature type="compositionally biased region" description="Basic residues" evidence="1">
    <location>
        <begin position="1"/>
        <end position="14"/>
    </location>
</feature>
<keyword evidence="3" id="KW-1185">Reference proteome</keyword>
<gene>
    <name evidence="2" type="ORF">O7A60_18335</name>
</gene>
<evidence type="ECO:0008006" key="4">
    <source>
        <dbReference type="Google" id="ProtNLM"/>
    </source>
</evidence>
<evidence type="ECO:0000256" key="1">
    <source>
        <dbReference type="SAM" id="MobiDB-lite"/>
    </source>
</evidence>
<protein>
    <recommendedName>
        <fullName evidence="4">Multidrug transporter</fullName>
    </recommendedName>
</protein>
<comment type="caution">
    <text evidence="2">The sequence shown here is derived from an EMBL/GenBank/DDBJ whole genome shotgun (WGS) entry which is preliminary data.</text>
</comment>
<sequence length="59" mass="6255">MKAYKPRPAGRHIRSTPDGKLTRDGDFTNHDATAAPPAAEQEDKTPAAETGATPPKKGK</sequence>
<feature type="region of interest" description="Disordered" evidence="1">
    <location>
        <begin position="1"/>
        <end position="59"/>
    </location>
</feature>
<dbReference type="Proteomes" id="UP001387293">
    <property type="component" value="Unassembled WGS sequence"/>
</dbReference>
<dbReference type="RefSeq" id="WP_337107434.1">
    <property type="nucleotide sequence ID" value="NZ_JAPYKS010000013.1"/>
</dbReference>
<dbReference type="EMBL" id="JAPYKS010000013">
    <property type="protein sequence ID" value="MEI9410710.1"/>
    <property type="molecule type" value="Genomic_DNA"/>
</dbReference>
<proteinExistence type="predicted"/>
<evidence type="ECO:0000313" key="2">
    <source>
        <dbReference type="EMBL" id="MEI9410710.1"/>
    </source>
</evidence>
<evidence type="ECO:0000313" key="3">
    <source>
        <dbReference type="Proteomes" id="UP001387293"/>
    </source>
</evidence>